<dbReference type="EMBL" id="JAERQM010000014">
    <property type="protein sequence ID" value="MBU8547254.1"/>
    <property type="molecule type" value="Genomic_DNA"/>
</dbReference>
<comment type="caution">
    <text evidence="2">The sequence shown here is derived from an EMBL/GenBank/DDBJ whole genome shotgun (WGS) entry which is preliminary data.</text>
</comment>
<organism evidence="2 3">
    <name type="scientific">Falsiroseomonas oleicola</name>
    <dbReference type="NCBI Taxonomy" id="2801474"/>
    <lineage>
        <taxon>Bacteria</taxon>
        <taxon>Pseudomonadati</taxon>
        <taxon>Pseudomonadota</taxon>
        <taxon>Alphaproteobacteria</taxon>
        <taxon>Acetobacterales</taxon>
        <taxon>Roseomonadaceae</taxon>
        <taxon>Falsiroseomonas</taxon>
    </lineage>
</organism>
<gene>
    <name evidence="2" type="ORF">JJQ90_26290</name>
</gene>
<evidence type="ECO:0000313" key="3">
    <source>
        <dbReference type="Proteomes" id="UP000689967"/>
    </source>
</evidence>
<name>A0ABS6HEY1_9PROT</name>
<reference evidence="2 3" key="1">
    <citation type="submission" date="2021-01" db="EMBL/GenBank/DDBJ databases">
        <title>Roseomonas sp. nov, a bacterium isolated from an oil production mixture in Yumen Oilfield.</title>
        <authorList>
            <person name="Wu D."/>
        </authorList>
    </citation>
    <scope>NUCLEOTIDE SEQUENCE [LARGE SCALE GENOMIC DNA]</scope>
    <source>
        <strain evidence="2 3">ROY-5-3</strain>
    </source>
</reference>
<sequence>MIHVDANFNPLTRRLDDLARNQVPFATARALTDMAQAAAVANRRALPSIFDRPTPFTRNGIAVTPARKNNLVARVFVKDRQAEYLQLQETGGTRQPERSKHGGTGKGQALIMPKAIARNAFGNIPRRGLAALQRRKDVFVGKTPSGVGGFFRRLASGALQPLALFIGQARYKPRFGFRDRAIKVARATMTPAFRQALAKALATARR</sequence>
<dbReference type="Proteomes" id="UP000689967">
    <property type="component" value="Unassembled WGS sequence"/>
</dbReference>
<evidence type="ECO:0000256" key="1">
    <source>
        <dbReference type="SAM" id="MobiDB-lite"/>
    </source>
</evidence>
<keyword evidence="3" id="KW-1185">Reference proteome</keyword>
<accession>A0ABS6HEY1</accession>
<proteinExistence type="predicted"/>
<protein>
    <recommendedName>
        <fullName evidence="4">Phage tail protein</fullName>
    </recommendedName>
</protein>
<evidence type="ECO:0000313" key="2">
    <source>
        <dbReference type="EMBL" id="MBU8547254.1"/>
    </source>
</evidence>
<feature type="region of interest" description="Disordered" evidence="1">
    <location>
        <begin position="88"/>
        <end position="107"/>
    </location>
</feature>
<evidence type="ECO:0008006" key="4">
    <source>
        <dbReference type="Google" id="ProtNLM"/>
    </source>
</evidence>
<dbReference type="RefSeq" id="WP_216879238.1">
    <property type="nucleotide sequence ID" value="NZ_JAERQM010000014.1"/>
</dbReference>